<dbReference type="AlphaFoldDB" id="A0A9P5N389"/>
<dbReference type="Proteomes" id="UP000759537">
    <property type="component" value="Unassembled WGS sequence"/>
</dbReference>
<gene>
    <name evidence="1" type="ORF">DFH94DRAFT_270148</name>
</gene>
<evidence type="ECO:0000313" key="2">
    <source>
        <dbReference type="Proteomes" id="UP000759537"/>
    </source>
</evidence>
<proteinExistence type="predicted"/>
<reference evidence="1" key="2">
    <citation type="journal article" date="2020" name="Nat. Commun.">
        <title>Large-scale genome sequencing of mycorrhizal fungi provides insights into the early evolution of symbiotic traits.</title>
        <authorList>
            <person name="Miyauchi S."/>
            <person name="Kiss E."/>
            <person name="Kuo A."/>
            <person name="Drula E."/>
            <person name="Kohler A."/>
            <person name="Sanchez-Garcia M."/>
            <person name="Morin E."/>
            <person name="Andreopoulos B."/>
            <person name="Barry K.W."/>
            <person name="Bonito G."/>
            <person name="Buee M."/>
            <person name="Carver A."/>
            <person name="Chen C."/>
            <person name="Cichocki N."/>
            <person name="Clum A."/>
            <person name="Culley D."/>
            <person name="Crous P.W."/>
            <person name="Fauchery L."/>
            <person name="Girlanda M."/>
            <person name="Hayes R.D."/>
            <person name="Keri Z."/>
            <person name="LaButti K."/>
            <person name="Lipzen A."/>
            <person name="Lombard V."/>
            <person name="Magnuson J."/>
            <person name="Maillard F."/>
            <person name="Murat C."/>
            <person name="Nolan M."/>
            <person name="Ohm R.A."/>
            <person name="Pangilinan J."/>
            <person name="Pereira M.F."/>
            <person name="Perotto S."/>
            <person name="Peter M."/>
            <person name="Pfister S."/>
            <person name="Riley R."/>
            <person name="Sitrit Y."/>
            <person name="Stielow J.B."/>
            <person name="Szollosi G."/>
            <person name="Zifcakova L."/>
            <person name="Stursova M."/>
            <person name="Spatafora J.W."/>
            <person name="Tedersoo L."/>
            <person name="Vaario L.M."/>
            <person name="Yamada A."/>
            <person name="Yan M."/>
            <person name="Wang P."/>
            <person name="Xu J."/>
            <person name="Bruns T."/>
            <person name="Baldrian P."/>
            <person name="Vilgalys R."/>
            <person name="Dunand C."/>
            <person name="Henrissat B."/>
            <person name="Grigoriev I.V."/>
            <person name="Hibbett D."/>
            <person name="Nagy L.G."/>
            <person name="Martin F.M."/>
        </authorList>
    </citation>
    <scope>NUCLEOTIDE SEQUENCE</scope>
    <source>
        <strain evidence="1">Prilba</strain>
    </source>
</reference>
<organism evidence="1 2">
    <name type="scientific">Russula ochroleuca</name>
    <dbReference type="NCBI Taxonomy" id="152965"/>
    <lineage>
        <taxon>Eukaryota</taxon>
        <taxon>Fungi</taxon>
        <taxon>Dikarya</taxon>
        <taxon>Basidiomycota</taxon>
        <taxon>Agaricomycotina</taxon>
        <taxon>Agaricomycetes</taxon>
        <taxon>Russulales</taxon>
        <taxon>Russulaceae</taxon>
        <taxon>Russula</taxon>
    </lineage>
</organism>
<dbReference type="EMBL" id="WHVB01000003">
    <property type="protein sequence ID" value="KAF8485285.1"/>
    <property type="molecule type" value="Genomic_DNA"/>
</dbReference>
<evidence type="ECO:0000313" key="1">
    <source>
        <dbReference type="EMBL" id="KAF8485285.1"/>
    </source>
</evidence>
<name>A0A9P5N389_9AGAM</name>
<keyword evidence="2" id="KW-1185">Reference proteome</keyword>
<comment type="caution">
    <text evidence="1">The sequence shown here is derived from an EMBL/GenBank/DDBJ whole genome shotgun (WGS) entry which is preliminary data.</text>
</comment>
<sequence>MEYVDAPDCDEGDNPLVAGAVRGPSCAPEPVSVIHNFANWTSAITFNTVKELQPAGAHEWHPPIYGDTGRRVNLVFDACDGLLCPYDVSSNLKKCRDGAVVAPDFRATGFFPPAVAMGKPVGNFAWKVAKLVSYPRSSDVEAMVAASHFLVPYGRKDIGQPDGFSFYLDWFHDWTGIPRSPGEASDPNALPSSYSNLLSPYIYHLIRIFQL</sequence>
<dbReference type="OrthoDB" id="3250044at2759"/>
<accession>A0A9P5N389</accession>
<protein>
    <submittedName>
        <fullName evidence="1">Uncharacterized protein</fullName>
    </submittedName>
</protein>
<reference evidence="1" key="1">
    <citation type="submission" date="2019-10" db="EMBL/GenBank/DDBJ databases">
        <authorList>
            <consortium name="DOE Joint Genome Institute"/>
            <person name="Kuo A."/>
            <person name="Miyauchi S."/>
            <person name="Kiss E."/>
            <person name="Drula E."/>
            <person name="Kohler A."/>
            <person name="Sanchez-Garcia M."/>
            <person name="Andreopoulos B."/>
            <person name="Barry K.W."/>
            <person name="Bonito G."/>
            <person name="Buee M."/>
            <person name="Carver A."/>
            <person name="Chen C."/>
            <person name="Cichocki N."/>
            <person name="Clum A."/>
            <person name="Culley D."/>
            <person name="Crous P.W."/>
            <person name="Fauchery L."/>
            <person name="Girlanda M."/>
            <person name="Hayes R."/>
            <person name="Keri Z."/>
            <person name="LaButti K."/>
            <person name="Lipzen A."/>
            <person name="Lombard V."/>
            <person name="Magnuson J."/>
            <person name="Maillard F."/>
            <person name="Morin E."/>
            <person name="Murat C."/>
            <person name="Nolan M."/>
            <person name="Ohm R."/>
            <person name="Pangilinan J."/>
            <person name="Pereira M."/>
            <person name="Perotto S."/>
            <person name="Peter M."/>
            <person name="Riley R."/>
            <person name="Sitrit Y."/>
            <person name="Stielow B."/>
            <person name="Szollosi G."/>
            <person name="Zifcakova L."/>
            <person name="Stursova M."/>
            <person name="Spatafora J.W."/>
            <person name="Tedersoo L."/>
            <person name="Vaario L.-M."/>
            <person name="Yamada A."/>
            <person name="Yan M."/>
            <person name="Wang P."/>
            <person name="Xu J."/>
            <person name="Bruns T."/>
            <person name="Baldrian P."/>
            <person name="Vilgalys R."/>
            <person name="Henrissat B."/>
            <person name="Grigoriev I.V."/>
            <person name="Hibbett D."/>
            <person name="Nagy L.G."/>
            <person name="Martin F.M."/>
        </authorList>
    </citation>
    <scope>NUCLEOTIDE SEQUENCE</scope>
    <source>
        <strain evidence="1">Prilba</strain>
    </source>
</reference>